<dbReference type="GO" id="GO:0005829">
    <property type="term" value="C:cytosol"/>
    <property type="evidence" value="ECO:0007669"/>
    <property type="project" value="TreeGrafter"/>
</dbReference>
<dbReference type="NCBIfam" id="TIGR00358">
    <property type="entry name" value="3_prime_RNase"/>
    <property type="match status" value="1"/>
</dbReference>
<reference evidence="10 11" key="1">
    <citation type="submission" date="2018-07" db="EMBL/GenBank/DDBJ databases">
        <title>Rhodosalinus sp. strain E84T genomic sequence and assembly.</title>
        <authorList>
            <person name="Liu Z.-W."/>
            <person name="Lu D.-C."/>
        </authorList>
    </citation>
    <scope>NUCLEOTIDE SEQUENCE [LARGE SCALE GENOMIC DNA]</scope>
    <source>
        <strain evidence="10 11">E84</strain>
    </source>
</reference>
<keyword evidence="2 7" id="KW-0963">Cytoplasm</keyword>
<dbReference type="OrthoDB" id="9764149at2"/>
<evidence type="ECO:0000256" key="1">
    <source>
        <dbReference type="ARBA" id="ARBA00001849"/>
    </source>
</evidence>
<evidence type="ECO:0000313" key="11">
    <source>
        <dbReference type="Proteomes" id="UP000253370"/>
    </source>
</evidence>
<sequence>MATLPTKDDILRWVEDNPTLASKRDIAKAFGLKGADRIELKRLLRELEDDGHLEKRKKTYRDPDRLPPVSVLEVAGPDEAGDLFARPLEWHGEGIEPRVLVLPRASDPALGAGDRILAKLTPVKGDGHNYEARLIRRIGATPRRVLGIFRKQAEGGRILPIDKGDGKEWTVAPDATHGAKDGELVEAEHAGPRGRMGLPRARIVARLGDPSGPRAVSLIAIHQHGIPHDFPQDVLEEADRMKPAGLSGREDMRDLPLVTIDPEDARDHDDAVWAHADDDPKNEGGHVIWVAIADVAHYVRPGSALDREARRRGNSSYFPDRVVPMLPDRLSGDLCSLHEGVPRAVIAVRMQIDGHGRKIGHRFVRGLMRSAASLTYQQAQAAEDGRPDDRTGPLLEEVIHPLFAAYHALRRARSERQPLDLDLPERRVELSEEGKVLSVNFRDRLDAHKLIEEFMVLANVAAAETLIAKKSPLLFRVHEEPDPLKLDALRETAQAAGFTLAKGQVLKTEHLNRLLDQAAGTDEAELINMATLRSMTQAYYSPANFGHFGLALQSYAHFTSPIRRYADLVVHRALISAHGWGEDGLSREEIEQLEHTATHISETERRSMAAERDTTDRYLAAYLSERVGSEFTGRISGVARFGAFVKLDETGADGLVPMRNLGREYFIYDRASDSLMGADTGTVIKPGQRVTVRLEEAAPVTGGLALELLELEDAALPDARPQRGKRKGRPAGRKPAQAKRKAAAVQDKAERRRKGAKSARKVERKRR</sequence>
<dbReference type="InterPro" id="IPR012340">
    <property type="entry name" value="NA-bd_OB-fold"/>
</dbReference>
<dbReference type="AlphaFoldDB" id="A0A365U9W0"/>
<dbReference type="RefSeq" id="WP_113288779.1">
    <property type="nucleotide sequence ID" value="NZ_QNTQ01000006.1"/>
</dbReference>
<dbReference type="EMBL" id="QNTQ01000006">
    <property type="protein sequence ID" value="RBI85521.1"/>
    <property type="molecule type" value="Genomic_DNA"/>
</dbReference>
<keyword evidence="6 7" id="KW-0694">RNA-binding</keyword>
<evidence type="ECO:0000256" key="6">
    <source>
        <dbReference type="ARBA" id="ARBA00022884"/>
    </source>
</evidence>
<comment type="similarity">
    <text evidence="7">Belongs to the RNR ribonuclease family. RNase R subfamily.</text>
</comment>
<feature type="region of interest" description="Disordered" evidence="8">
    <location>
        <begin position="717"/>
        <end position="767"/>
    </location>
</feature>
<dbReference type="SUPFAM" id="SSF50249">
    <property type="entry name" value="Nucleic acid-binding proteins"/>
    <property type="match status" value="2"/>
</dbReference>
<keyword evidence="4 7" id="KW-0378">Hydrolase</keyword>
<dbReference type="InterPro" id="IPR004476">
    <property type="entry name" value="RNase_II/RNase_R"/>
</dbReference>
<dbReference type="PROSITE" id="PS01175">
    <property type="entry name" value="RIBONUCLEASE_II"/>
    <property type="match status" value="1"/>
</dbReference>
<feature type="compositionally biased region" description="Basic residues" evidence="8">
    <location>
        <begin position="751"/>
        <end position="767"/>
    </location>
</feature>
<dbReference type="InterPro" id="IPR040476">
    <property type="entry name" value="CSD2"/>
</dbReference>
<dbReference type="NCBIfam" id="TIGR02063">
    <property type="entry name" value="RNase_R"/>
    <property type="match status" value="1"/>
</dbReference>
<evidence type="ECO:0000256" key="5">
    <source>
        <dbReference type="ARBA" id="ARBA00022839"/>
    </source>
</evidence>
<dbReference type="GO" id="GO:0008859">
    <property type="term" value="F:exoribonuclease II activity"/>
    <property type="evidence" value="ECO:0007669"/>
    <property type="project" value="UniProtKB-UniRule"/>
</dbReference>
<dbReference type="Pfam" id="PF17876">
    <property type="entry name" value="CSD2"/>
    <property type="match status" value="1"/>
</dbReference>
<comment type="function">
    <text evidence="7">3'-5' exoribonuclease that releases 5'-nucleoside monophosphates and is involved in maturation of structured RNAs.</text>
</comment>
<keyword evidence="3 7" id="KW-0540">Nuclease</keyword>
<dbReference type="SMART" id="SM00955">
    <property type="entry name" value="RNB"/>
    <property type="match status" value="1"/>
</dbReference>
<evidence type="ECO:0000256" key="7">
    <source>
        <dbReference type="HAMAP-Rule" id="MF_01895"/>
    </source>
</evidence>
<dbReference type="HAMAP" id="MF_01895">
    <property type="entry name" value="RNase_R"/>
    <property type="match status" value="1"/>
</dbReference>
<comment type="catalytic activity">
    <reaction evidence="1 7">
        <text>Exonucleolytic cleavage in the 3'- to 5'-direction to yield nucleoside 5'-phosphates.</text>
        <dbReference type="EC" id="3.1.13.1"/>
    </reaction>
</comment>
<comment type="caution">
    <text evidence="10">The sequence shown here is derived from an EMBL/GenBank/DDBJ whole genome shotgun (WGS) entry which is preliminary data.</text>
</comment>
<keyword evidence="5 7" id="KW-0269">Exonuclease</keyword>
<comment type="subcellular location">
    <subcellularLocation>
        <location evidence="7">Cytoplasm</location>
    </subcellularLocation>
</comment>
<evidence type="ECO:0000259" key="9">
    <source>
        <dbReference type="PROSITE" id="PS50126"/>
    </source>
</evidence>
<dbReference type="PANTHER" id="PTHR23355:SF9">
    <property type="entry name" value="DIS3-LIKE EXONUCLEASE 2"/>
    <property type="match status" value="1"/>
</dbReference>
<dbReference type="InterPro" id="IPR011805">
    <property type="entry name" value="RNase_R"/>
</dbReference>
<evidence type="ECO:0000256" key="2">
    <source>
        <dbReference type="ARBA" id="ARBA00022490"/>
    </source>
</evidence>
<name>A0A365U9W0_9RHOB</name>
<accession>A0A365U9W0</accession>
<dbReference type="GO" id="GO:0006402">
    <property type="term" value="P:mRNA catabolic process"/>
    <property type="evidence" value="ECO:0007669"/>
    <property type="project" value="TreeGrafter"/>
</dbReference>
<keyword evidence="11" id="KW-1185">Reference proteome</keyword>
<dbReference type="GO" id="GO:0003723">
    <property type="term" value="F:RNA binding"/>
    <property type="evidence" value="ECO:0007669"/>
    <property type="project" value="UniProtKB-UniRule"/>
</dbReference>
<evidence type="ECO:0000256" key="4">
    <source>
        <dbReference type="ARBA" id="ARBA00022801"/>
    </source>
</evidence>
<dbReference type="CDD" id="cd04471">
    <property type="entry name" value="S1_RNase_R"/>
    <property type="match status" value="1"/>
</dbReference>
<dbReference type="InterPro" id="IPR050180">
    <property type="entry name" value="RNR_Ribonuclease"/>
</dbReference>
<dbReference type="InterPro" id="IPR001900">
    <property type="entry name" value="RNase_II/R"/>
</dbReference>
<evidence type="ECO:0000313" key="10">
    <source>
        <dbReference type="EMBL" id="RBI85521.1"/>
    </source>
</evidence>
<dbReference type="Pfam" id="PF00575">
    <property type="entry name" value="S1"/>
    <property type="match status" value="1"/>
</dbReference>
<dbReference type="Gene3D" id="2.40.50.140">
    <property type="entry name" value="Nucleic acid-binding proteins"/>
    <property type="match status" value="1"/>
</dbReference>
<feature type="domain" description="S1 motif" evidence="9">
    <location>
        <begin position="628"/>
        <end position="709"/>
    </location>
</feature>
<dbReference type="Pfam" id="PF00773">
    <property type="entry name" value="RNB"/>
    <property type="match status" value="1"/>
</dbReference>
<proteinExistence type="inferred from homology"/>
<dbReference type="InterPro" id="IPR022966">
    <property type="entry name" value="RNase_II/R_CS"/>
</dbReference>
<gene>
    <name evidence="7 10" type="primary">rnr</name>
    <name evidence="10" type="ORF">DRV85_07210</name>
</gene>
<feature type="compositionally biased region" description="Basic residues" evidence="8">
    <location>
        <begin position="722"/>
        <end position="742"/>
    </location>
</feature>
<protein>
    <recommendedName>
        <fullName evidence="7">Ribonuclease R</fullName>
        <shortName evidence="7">RNase R</shortName>
        <ecNumber evidence="7">3.1.13.1</ecNumber>
    </recommendedName>
</protein>
<evidence type="ECO:0000256" key="8">
    <source>
        <dbReference type="SAM" id="MobiDB-lite"/>
    </source>
</evidence>
<dbReference type="PANTHER" id="PTHR23355">
    <property type="entry name" value="RIBONUCLEASE"/>
    <property type="match status" value="1"/>
</dbReference>
<dbReference type="EC" id="3.1.13.1" evidence="7"/>
<dbReference type="Proteomes" id="UP000253370">
    <property type="component" value="Unassembled WGS sequence"/>
</dbReference>
<dbReference type="InterPro" id="IPR003029">
    <property type="entry name" value="S1_domain"/>
</dbReference>
<evidence type="ECO:0000256" key="3">
    <source>
        <dbReference type="ARBA" id="ARBA00022722"/>
    </source>
</evidence>
<dbReference type="SMART" id="SM00316">
    <property type="entry name" value="S1"/>
    <property type="match status" value="1"/>
</dbReference>
<dbReference type="PROSITE" id="PS50126">
    <property type="entry name" value="S1"/>
    <property type="match status" value="1"/>
</dbReference>
<organism evidence="10 11">
    <name type="scientific">Rhodosalinus halophilus</name>
    <dbReference type="NCBI Taxonomy" id="2259333"/>
    <lineage>
        <taxon>Bacteria</taxon>
        <taxon>Pseudomonadati</taxon>
        <taxon>Pseudomonadota</taxon>
        <taxon>Alphaproteobacteria</taxon>
        <taxon>Rhodobacterales</taxon>
        <taxon>Paracoccaceae</taxon>
        <taxon>Rhodosalinus</taxon>
    </lineage>
</organism>